<keyword evidence="7" id="KW-1185">Reference proteome</keyword>
<dbReference type="InterPro" id="IPR013024">
    <property type="entry name" value="GGCT-like"/>
</dbReference>
<dbReference type="CDD" id="cd06661">
    <property type="entry name" value="GGCT_like"/>
    <property type="match status" value="1"/>
</dbReference>
<evidence type="ECO:0000313" key="6">
    <source>
        <dbReference type="EMBL" id="OCK86011.1"/>
    </source>
</evidence>
<dbReference type="Gene3D" id="3.10.490.10">
    <property type="entry name" value="Gamma-glutamyl cyclotransferase-like"/>
    <property type="match status" value="1"/>
</dbReference>
<gene>
    <name evidence="6" type="ORF">K432DRAFT_342062</name>
</gene>
<dbReference type="PANTHER" id="PTHR12935:SF0">
    <property type="entry name" value="GAMMA-GLUTAMYLCYCLOTRANSFERASE"/>
    <property type="match status" value="1"/>
</dbReference>
<dbReference type="InterPro" id="IPR036568">
    <property type="entry name" value="GGCT-like_sf"/>
</dbReference>
<evidence type="ECO:0000313" key="7">
    <source>
        <dbReference type="Proteomes" id="UP000250266"/>
    </source>
</evidence>
<evidence type="ECO:0000256" key="1">
    <source>
        <dbReference type="ARBA" id="ARBA00012346"/>
    </source>
</evidence>
<feature type="binding site" evidence="4">
    <location>
        <position position="144"/>
    </location>
    <ligand>
        <name>substrate</name>
    </ligand>
</feature>
<dbReference type="OrthoDB" id="2924818at2759"/>
<feature type="active site" description="Proton acceptor" evidence="3">
    <location>
        <position position="88"/>
    </location>
</feature>
<dbReference type="EC" id="4.3.2.9" evidence="1"/>
<feature type="binding site" evidence="4">
    <location>
        <begin position="16"/>
        <end position="21"/>
    </location>
    <ligand>
        <name>substrate</name>
    </ligand>
</feature>
<name>A0A8E2EL46_9PEZI</name>
<dbReference type="InterPro" id="IPR009288">
    <property type="entry name" value="AIG2-like_dom"/>
</dbReference>
<protein>
    <recommendedName>
        <fullName evidence="1">gamma-glutamylcyclotransferase</fullName>
        <ecNumber evidence="1">4.3.2.9</ecNumber>
    </recommendedName>
</protein>
<dbReference type="SUPFAM" id="SSF110857">
    <property type="entry name" value="Gamma-glutamyl cyclotransferase-like"/>
    <property type="match status" value="1"/>
</dbReference>
<dbReference type="InterPro" id="IPR017939">
    <property type="entry name" value="G-Glutamylcylcotransferase"/>
</dbReference>
<evidence type="ECO:0000256" key="4">
    <source>
        <dbReference type="PIRSR" id="PIRSR617939-2"/>
    </source>
</evidence>
<feature type="domain" description="Gamma-glutamylcyclotransferase AIG2-like" evidence="5">
    <location>
        <begin position="16"/>
        <end position="120"/>
    </location>
</feature>
<sequence length="202" mass="23371">MAAPQTTIQPSSQTLYFGYGSNLWLHQMHLRCPTSKYLGVARLPEYRWIINQRGYANVVSCPANEMDEVYGLVFSLLPADEDRLDVNEGVPHAYTKEILTVNFWPGEPSVKDGWVDVRGKAQKRDVLVYVDRKRVDEYRPQKEYVYRMNMGIGDALRMGVPTEYVDRVMRPYIPEEKGRGKGEENELEEVAMRQAKNFIDMN</sequence>
<keyword evidence="2" id="KW-0456">Lyase</keyword>
<evidence type="ECO:0000256" key="2">
    <source>
        <dbReference type="ARBA" id="ARBA00023239"/>
    </source>
</evidence>
<proteinExistence type="predicted"/>
<organism evidence="6 7">
    <name type="scientific">Lepidopterella palustris CBS 459.81</name>
    <dbReference type="NCBI Taxonomy" id="1314670"/>
    <lineage>
        <taxon>Eukaryota</taxon>
        <taxon>Fungi</taxon>
        <taxon>Dikarya</taxon>
        <taxon>Ascomycota</taxon>
        <taxon>Pezizomycotina</taxon>
        <taxon>Dothideomycetes</taxon>
        <taxon>Pleosporomycetidae</taxon>
        <taxon>Mytilinidiales</taxon>
        <taxon>Argynnaceae</taxon>
        <taxon>Lepidopterella</taxon>
    </lineage>
</organism>
<evidence type="ECO:0000259" key="5">
    <source>
        <dbReference type="Pfam" id="PF06094"/>
    </source>
</evidence>
<dbReference type="GO" id="GO:0003839">
    <property type="term" value="F:gamma-glutamylcyclotransferase activity"/>
    <property type="evidence" value="ECO:0007669"/>
    <property type="project" value="UniProtKB-EC"/>
</dbReference>
<dbReference type="AlphaFoldDB" id="A0A8E2EL46"/>
<reference evidence="6 7" key="1">
    <citation type="journal article" date="2016" name="Nat. Commun.">
        <title>Ectomycorrhizal ecology is imprinted in the genome of the dominant symbiotic fungus Cenococcum geophilum.</title>
        <authorList>
            <consortium name="DOE Joint Genome Institute"/>
            <person name="Peter M."/>
            <person name="Kohler A."/>
            <person name="Ohm R.A."/>
            <person name="Kuo A."/>
            <person name="Krutzmann J."/>
            <person name="Morin E."/>
            <person name="Arend M."/>
            <person name="Barry K.W."/>
            <person name="Binder M."/>
            <person name="Choi C."/>
            <person name="Clum A."/>
            <person name="Copeland A."/>
            <person name="Grisel N."/>
            <person name="Haridas S."/>
            <person name="Kipfer T."/>
            <person name="LaButti K."/>
            <person name="Lindquist E."/>
            <person name="Lipzen A."/>
            <person name="Maire R."/>
            <person name="Meier B."/>
            <person name="Mihaltcheva S."/>
            <person name="Molinier V."/>
            <person name="Murat C."/>
            <person name="Poggeler S."/>
            <person name="Quandt C.A."/>
            <person name="Sperisen C."/>
            <person name="Tritt A."/>
            <person name="Tisserant E."/>
            <person name="Crous P.W."/>
            <person name="Henrissat B."/>
            <person name="Nehls U."/>
            <person name="Egli S."/>
            <person name="Spatafora J.W."/>
            <person name="Grigoriev I.V."/>
            <person name="Martin F.M."/>
        </authorList>
    </citation>
    <scope>NUCLEOTIDE SEQUENCE [LARGE SCALE GENOMIC DNA]</scope>
    <source>
        <strain evidence="6 7">CBS 459.81</strain>
    </source>
</reference>
<accession>A0A8E2EL46</accession>
<dbReference type="PANTHER" id="PTHR12935">
    <property type="entry name" value="GAMMA-GLUTAMYLCYCLOTRANSFERASE"/>
    <property type="match status" value="1"/>
</dbReference>
<dbReference type="EMBL" id="KV744810">
    <property type="protein sequence ID" value="OCK86011.1"/>
    <property type="molecule type" value="Genomic_DNA"/>
</dbReference>
<dbReference type="Pfam" id="PF06094">
    <property type="entry name" value="GGACT"/>
    <property type="match status" value="1"/>
</dbReference>
<dbReference type="Proteomes" id="UP000250266">
    <property type="component" value="Unassembled WGS sequence"/>
</dbReference>
<evidence type="ECO:0000256" key="3">
    <source>
        <dbReference type="PIRSR" id="PIRSR617939-1"/>
    </source>
</evidence>